<evidence type="ECO:0000259" key="1">
    <source>
        <dbReference type="Pfam" id="PF13304"/>
    </source>
</evidence>
<evidence type="ECO:0000313" key="2">
    <source>
        <dbReference type="EMBL" id="MBK1468595.1"/>
    </source>
</evidence>
<evidence type="ECO:0000313" key="3">
    <source>
        <dbReference type="Proteomes" id="UP000823123"/>
    </source>
</evidence>
<feature type="domain" description="ATPase AAA-type core" evidence="1">
    <location>
        <begin position="48"/>
        <end position="346"/>
    </location>
</feature>
<proteinExistence type="predicted"/>
<accession>A0ABS1C963</accession>
<reference evidence="2 3" key="1">
    <citation type="submission" date="2020-09" db="EMBL/GenBank/DDBJ databases">
        <title>Parvimonas S3374 sp. nov.</title>
        <authorList>
            <person name="Buhl M."/>
        </authorList>
    </citation>
    <scope>NUCLEOTIDE SEQUENCE [LARGE SCALE GENOMIC DNA]</scope>
    <source>
        <strain evidence="2 3">S3374</strain>
    </source>
</reference>
<protein>
    <submittedName>
        <fullName evidence="2">AAA family ATPase</fullName>
    </submittedName>
</protein>
<dbReference type="Gene3D" id="3.40.50.300">
    <property type="entry name" value="P-loop containing nucleotide triphosphate hydrolases"/>
    <property type="match status" value="1"/>
</dbReference>
<dbReference type="CDD" id="cd00267">
    <property type="entry name" value="ABC_ATPase"/>
    <property type="match status" value="1"/>
</dbReference>
<comment type="caution">
    <text evidence="2">The sequence shown here is derived from an EMBL/GenBank/DDBJ whole genome shotgun (WGS) entry which is preliminary data.</text>
</comment>
<dbReference type="Pfam" id="PF13304">
    <property type="entry name" value="AAA_21"/>
    <property type="match status" value="1"/>
</dbReference>
<dbReference type="InterPro" id="IPR003959">
    <property type="entry name" value="ATPase_AAA_core"/>
</dbReference>
<dbReference type="InterPro" id="IPR027417">
    <property type="entry name" value="P-loop_NTPase"/>
</dbReference>
<organism evidence="2 3">
    <name type="scientific">Parvimonas parva</name>
    <dbReference type="NCBI Taxonomy" id="2769485"/>
    <lineage>
        <taxon>Bacteria</taxon>
        <taxon>Bacillati</taxon>
        <taxon>Bacillota</taxon>
        <taxon>Tissierellia</taxon>
        <taxon>Tissierellales</taxon>
        <taxon>Peptoniphilaceae</taxon>
        <taxon>Parvimonas</taxon>
    </lineage>
</organism>
<dbReference type="EMBL" id="JACVDA010000011">
    <property type="protein sequence ID" value="MBK1468595.1"/>
    <property type="molecule type" value="Genomic_DNA"/>
</dbReference>
<sequence length="402" mass="47429">MIVLNVKIDNLYMFKDFEVNFTFPRKVSNSILKDETLKYAPKIRYKKVNIIMGSNASGKTTFGKLLCNFENFLCGGNGNKLINRFYSDKKSNFEIIFTVEDRLFEFILSTEPKDAKNYLISEKIRFIKLNSSFNYKENINLLNSKNFLEKERILNLDTKEVFVSDVINEEFEPNYNTEEDYSKFIYTLKNYFWDNASFYYSFDKDLEEKEKVRNILDVDSIKTVEKYLKVIDDSIVEIRNAKSTGIDKIDEEVEEGFYIKFKNGEKILINRNTSSSVRERLSRGTVEAIFLANFISKIENYNGLIYLDEQMAYMHTKLSNSLILQIIYNLEENSQLFITTHNENSLDLNIPNHSYTFLARNNEGVFVVNPEKYIIKNDRKLKNYVQNDYFDIYPNLDGIWED</sequence>
<gene>
    <name evidence="2" type="ORF">IBJ83_04590</name>
</gene>
<name>A0ABS1C963_9FIRM</name>
<keyword evidence="3" id="KW-1185">Reference proteome</keyword>
<dbReference type="Proteomes" id="UP000823123">
    <property type="component" value="Unassembled WGS sequence"/>
</dbReference>
<dbReference type="SUPFAM" id="SSF52540">
    <property type="entry name" value="P-loop containing nucleoside triphosphate hydrolases"/>
    <property type="match status" value="1"/>
</dbReference>
<dbReference type="RefSeq" id="WP_201275557.1">
    <property type="nucleotide sequence ID" value="NZ_JACVDA010000011.1"/>
</dbReference>